<dbReference type="Proteomes" id="UP001155586">
    <property type="component" value="Unassembled WGS sequence"/>
</dbReference>
<keyword evidence="6" id="KW-0067">ATP-binding</keyword>
<dbReference type="PANTHER" id="PTHR43065">
    <property type="entry name" value="SENSOR HISTIDINE KINASE"/>
    <property type="match status" value="1"/>
</dbReference>
<evidence type="ECO:0000256" key="3">
    <source>
        <dbReference type="SAM" id="Coils"/>
    </source>
</evidence>
<keyword evidence="4" id="KW-0472">Membrane</keyword>
<proteinExistence type="predicted"/>
<protein>
    <recommendedName>
        <fullName evidence="2">histidine kinase</fullName>
        <ecNumber evidence="2">2.7.13.3</ecNumber>
    </recommendedName>
</protein>
<evidence type="ECO:0000313" key="7">
    <source>
        <dbReference type="Proteomes" id="UP001155586"/>
    </source>
</evidence>
<dbReference type="PROSITE" id="PS50109">
    <property type="entry name" value="HIS_KIN"/>
    <property type="match status" value="1"/>
</dbReference>
<accession>A0A9X3HTC3</accession>
<feature type="coiled-coil region" evidence="3">
    <location>
        <begin position="353"/>
        <end position="398"/>
    </location>
</feature>
<keyword evidence="6" id="KW-0547">Nucleotide-binding</keyword>
<feature type="transmembrane region" description="Helical" evidence="4">
    <location>
        <begin position="23"/>
        <end position="44"/>
    </location>
</feature>
<dbReference type="InterPro" id="IPR036890">
    <property type="entry name" value="HATPase_C_sf"/>
</dbReference>
<sequence length="652" mass="74052">MGRYHKFEEGVEHPLFSRIGRRIILIMILLSGAITLLTTLMQLYWDYNQEFDDVEQRHYEVENVHASLLASSLWNFDLILLQQRLDGLVNLPKIDYLEIRSGRYTFSAGEKVQDNAVSNLYPLFHQAADASEPEEIGEIYVESNAQAIYSYLLKQFFITLLLNALKTALVCYLILMVFHQSVNRRIFEVAKYLRFFNPRHPKGPLQLPYNKWIMEQDDELNWLADETNKITQNVTTLYDNIKQEQERLADFAHTASDWLWETDAQGRLIYCSDPMQEAFSIDTQTKPNVKDIPEFSQLNNLPVQLALKQDFSMCEESFTMAGTHYHVMFQAKARYEKQDFVGYRGSAINITALKNAQHELEFLNRNLEQTVANRTHDLEQSMKQLQAAQDQLIQSEKLAALGGLVAGVAHEVNTPLGISVTAASVIKDVTQELNSLFENGTLTSNQFSDLMEQISEGTSMLESNLSRAAQLIKDFKQTAVDQVSESRSQFNVKQVLEALIASLHPETRKVPVVPALDGSSSIHMNSLPGVLTQIVSNLIMNSINHAFSTQEQPEIAIAFEDDDDWVIFHYQDNGSGVDKALHQKIFEPFFTSKRGKGGSGLGLNLVYNLVNQKLKGELEFESKLNQGVHFTLRIPKDLPLSDAEQGDTDYHI</sequence>
<evidence type="ECO:0000313" key="6">
    <source>
        <dbReference type="EMBL" id="MCW8335007.1"/>
    </source>
</evidence>
<dbReference type="Pfam" id="PF17149">
    <property type="entry name" value="CHASE5"/>
    <property type="match status" value="1"/>
</dbReference>
<feature type="transmembrane region" description="Helical" evidence="4">
    <location>
        <begin position="156"/>
        <end position="178"/>
    </location>
</feature>
<dbReference type="GO" id="GO:0004673">
    <property type="term" value="F:protein histidine kinase activity"/>
    <property type="evidence" value="ECO:0007669"/>
    <property type="project" value="UniProtKB-EC"/>
</dbReference>
<dbReference type="EC" id="2.7.13.3" evidence="2"/>
<dbReference type="SUPFAM" id="SSF55785">
    <property type="entry name" value="PYP-like sensor domain (PAS domain)"/>
    <property type="match status" value="1"/>
</dbReference>
<evidence type="ECO:0000256" key="1">
    <source>
        <dbReference type="ARBA" id="ARBA00000085"/>
    </source>
</evidence>
<gene>
    <name evidence="6" type="ORF">MD483_14395</name>
</gene>
<dbReference type="SUPFAM" id="SSF55874">
    <property type="entry name" value="ATPase domain of HSP90 chaperone/DNA topoisomerase II/histidine kinase"/>
    <property type="match status" value="1"/>
</dbReference>
<dbReference type="PANTHER" id="PTHR43065:SF42">
    <property type="entry name" value="TWO-COMPONENT SENSOR PPRA"/>
    <property type="match status" value="1"/>
</dbReference>
<dbReference type="InterPro" id="IPR004358">
    <property type="entry name" value="Sig_transdc_His_kin-like_C"/>
</dbReference>
<dbReference type="GO" id="GO:0005524">
    <property type="term" value="F:ATP binding"/>
    <property type="evidence" value="ECO:0007669"/>
    <property type="project" value="UniProtKB-KW"/>
</dbReference>
<dbReference type="RefSeq" id="WP_265688290.1">
    <property type="nucleotide sequence ID" value="NZ_JAKRRX010000086.1"/>
</dbReference>
<dbReference type="InterPro" id="IPR003594">
    <property type="entry name" value="HATPase_dom"/>
</dbReference>
<keyword evidence="4" id="KW-1133">Transmembrane helix</keyword>
<reference evidence="6" key="1">
    <citation type="submission" date="2022-02" db="EMBL/GenBank/DDBJ databases">
        <title>Vibrio sp. nov., a new bacterium isolated from Bohai sea, China.</title>
        <authorList>
            <person name="Yuan Y."/>
        </authorList>
    </citation>
    <scope>NUCLEOTIDE SEQUENCE</scope>
    <source>
        <strain evidence="6">DBSS07</strain>
    </source>
</reference>
<dbReference type="InterPro" id="IPR005467">
    <property type="entry name" value="His_kinase_dom"/>
</dbReference>
<dbReference type="InterPro" id="IPR033414">
    <property type="entry name" value="Sensor_dom"/>
</dbReference>
<dbReference type="SMART" id="SM00387">
    <property type="entry name" value="HATPase_c"/>
    <property type="match status" value="1"/>
</dbReference>
<dbReference type="EMBL" id="JAKRRX010000086">
    <property type="protein sequence ID" value="MCW8335007.1"/>
    <property type="molecule type" value="Genomic_DNA"/>
</dbReference>
<dbReference type="CDD" id="cd00075">
    <property type="entry name" value="HATPase"/>
    <property type="match status" value="1"/>
</dbReference>
<keyword evidence="3" id="KW-0175">Coiled coil</keyword>
<comment type="caution">
    <text evidence="6">The sequence shown here is derived from an EMBL/GenBank/DDBJ whole genome shotgun (WGS) entry which is preliminary data.</text>
</comment>
<dbReference type="PRINTS" id="PR00344">
    <property type="entry name" value="BCTRLSENSOR"/>
</dbReference>
<evidence type="ECO:0000256" key="4">
    <source>
        <dbReference type="SAM" id="Phobius"/>
    </source>
</evidence>
<evidence type="ECO:0000259" key="5">
    <source>
        <dbReference type="PROSITE" id="PS50109"/>
    </source>
</evidence>
<keyword evidence="7" id="KW-1185">Reference proteome</keyword>
<comment type="catalytic activity">
    <reaction evidence="1">
        <text>ATP + protein L-histidine = ADP + protein N-phospho-L-histidine.</text>
        <dbReference type="EC" id="2.7.13.3"/>
    </reaction>
</comment>
<keyword evidence="4" id="KW-0812">Transmembrane</keyword>
<dbReference type="Gene3D" id="3.30.565.10">
    <property type="entry name" value="Histidine kinase-like ATPase, C-terminal domain"/>
    <property type="match status" value="1"/>
</dbReference>
<dbReference type="Gene3D" id="1.10.287.130">
    <property type="match status" value="1"/>
</dbReference>
<dbReference type="InterPro" id="IPR035965">
    <property type="entry name" value="PAS-like_dom_sf"/>
</dbReference>
<name>A0A9X3HTC3_9VIBR</name>
<dbReference type="AlphaFoldDB" id="A0A9X3HTC3"/>
<organism evidence="6 7">
    <name type="scientific">Vibrio paucivorans</name>
    <dbReference type="NCBI Taxonomy" id="2829489"/>
    <lineage>
        <taxon>Bacteria</taxon>
        <taxon>Pseudomonadati</taxon>
        <taxon>Pseudomonadota</taxon>
        <taxon>Gammaproteobacteria</taxon>
        <taxon>Vibrionales</taxon>
        <taxon>Vibrionaceae</taxon>
        <taxon>Vibrio</taxon>
    </lineage>
</organism>
<feature type="domain" description="Histidine kinase" evidence="5">
    <location>
        <begin position="407"/>
        <end position="638"/>
    </location>
</feature>
<dbReference type="Pfam" id="PF02518">
    <property type="entry name" value="HATPase_c"/>
    <property type="match status" value="1"/>
</dbReference>
<evidence type="ECO:0000256" key="2">
    <source>
        <dbReference type="ARBA" id="ARBA00012438"/>
    </source>
</evidence>